<dbReference type="PANTHER" id="PTHR24223">
    <property type="entry name" value="ATP-BINDING CASSETTE SUB-FAMILY C"/>
    <property type="match status" value="1"/>
</dbReference>
<evidence type="ECO:0000256" key="5">
    <source>
        <dbReference type="ARBA" id="ARBA00022840"/>
    </source>
</evidence>
<dbReference type="PROSITE" id="PS50929">
    <property type="entry name" value="ABC_TM1F"/>
    <property type="match status" value="1"/>
</dbReference>
<evidence type="ECO:0000313" key="12">
    <source>
        <dbReference type="Proteomes" id="UP001497497"/>
    </source>
</evidence>
<reference evidence="11 12" key="1">
    <citation type="submission" date="2024-04" db="EMBL/GenBank/DDBJ databases">
        <authorList>
            <consortium name="Genoscope - CEA"/>
            <person name="William W."/>
        </authorList>
    </citation>
    <scope>NUCLEOTIDE SEQUENCE [LARGE SCALE GENOMIC DNA]</scope>
</reference>
<keyword evidence="2" id="KW-0813">Transport</keyword>
<feature type="transmembrane region" description="Helical" evidence="8">
    <location>
        <begin position="242"/>
        <end position="262"/>
    </location>
</feature>
<sequence>KQWPELRSSYPSFLGFLWISRIIWNARRRLLTEDDIFELPDTAKGNYLIPEFDKAWSKVVAPSDRLIQKNISELPNNTGHLSSNSDLTQTATTVKRIFSWFTRDSTQLKTKPPFSLLKVLLRLYGLRYIFGFFIKIIGDTLVVIQPIIMRELIKTAENKDNLWIGIFLTILFFLTNLVKNFTHHHSSFISTRIGLEIKSSLMASIFQKSMRMSNESRKRYTSGEIITLMSVDVQKIHEMCRILVRLAGAPIQVVASAVLLYYTIGISILAGLATLFLLLPINSVLASKMRKTQAINMTLKDERVKLTTDVLIGVKVLKFYAWDKAFEEKLHKIRNEELKNLRTLAYYRSGMAVNNWTTPYLVTLATFSTFELISEHGHLDPATAFVSLAYFSILRSPLVVITHVVASVVMSAVSLRRINDFLYSDDMSDYVGKTPKAGYAVSAVNSSFAWDSFGEPVVRNVTMHLPDNCLTMIVGKVGCGKSSLLSGLLGEMKLVNGSLDIKGSVAYVAQQAWIQNCSLKENILFGSPFYPDRYNEILKACALDRDLSILPQGDETEIGEKGINLSGGQKQRVALARAVYSDKDVYLLDDPLSAMDVHVGKHIFDQVLGLEGILKNKTRILVTHGVHWLPFAGTVVMLTNGEVNHIGSFEDLVSKDSYYDELLKLPDKHEETESLLSNSFSERDRNVDVDYFERSLSIVHCKGFIL</sequence>
<dbReference type="GO" id="GO:0140359">
    <property type="term" value="F:ABC-type transporter activity"/>
    <property type="evidence" value="ECO:0007669"/>
    <property type="project" value="InterPro"/>
</dbReference>
<feature type="domain" description="ABC transporter" evidence="9">
    <location>
        <begin position="441"/>
        <end position="665"/>
    </location>
</feature>
<dbReference type="InterPro" id="IPR050173">
    <property type="entry name" value="ABC_transporter_C-like"/>
</dbReference>
<dbReference type="InterPro" id="IPR003593">
    <property type="entry name" value="AAA+_ATPase"/>
</dbReference>
<dbReference type="GO" id="GO:0005524">
    <property type="term" value="F:ATP binding"/>
    <property type="evidence" value="ECO:0007669"/>
    <property type="project" value="UniProtKB-KW"/>
</dbReference>
<dbReference type="SMART" id="SM00382">
    <property type="entry name" value="AAA"/>
    <property type="match status" value="1"/>
</dbReference>
<dbReference type="Pfam" id="PF00664">
    <property type="entry name" value="ABC_membrane"/>
    <property type="match status" value="1"/>
</dbReference>
<evidence type="ECO:0000256" key="4">
    <source>
        <dbReference type="ARBA" id="ARBA00022741"/>
    </source>
</evidence>
<organism evidence="11 12">
    <name type="scientific">Lymnaea stagnalis</name>
    <name type="common">Great pond snail</name>
    <name type="synonym">Helix stagnalis</name>
    <dbReference type="NCBI Taxonomy" id="6523"/>
    <lineage>
        <taxon>Eukaryota</taxon>
        <taxon>Metazoa</taxon>
        <taxon>Spiralia</taxon>
        <taxon>Lophotrochozoa</taxon>
        <taxon>Mollusca</taxon>
        <taxon>Gastropoda</taxon>
        <taxon>Heterobranchia</taxon>
        <taxon>Euthyneura</taxon>
        <taxon>Panpulmonata</taxon>
        <taxon>Hygrophila</taxon>
        <taxon>Lymnaeoidea</taxon>
        <taxon>Lymnaeidae</taxon>
        <taxon>Lymnaea</taxon>
    </lineage>
</organism>
<dbReference type="FunFam" id="3.40.50.300:FF:000997">
    <property type="entry name" value="Multidrug resistance-associated protein 1"/>
    <property type="match status" value="1"/>
</dbReference>
<dbReference type="PROSITE" id="PS50893">
    <property type="entry name" value="ABC_TRANSPORTER_2"/>
    <property type="match status" value="1"/>
</dbReference>
<dbReference type="Gene3D" id="3.40.50.300">
    <property type="entry name" value="P-loop containing nucleotide triphosphate hydrolases"/>
    <property type="match status" value="1"/>
</dbReference>
<evidence type="ECO:0000256" key="6">
    <source>
        <dbReference type="ARBA" id="ARBA00022989"/>
    </source>
</evidence>
<keyword evidence="3 8" id="KW-0812">Transmembrane</keyword>
<evidence type="ECO:0000256" key="7">
    <source>
        <dbReference type="ARBA" id="ARBA00023136"/>
    </source>
</evidence>
<evidence type="ECO:0000259" key="10">
    <source>
        <dbReference type="PROSITE" id="PS50929"/>
    </source>
</evidence>
<evidence type="ECO:0000256" key="1">
    <source>
        <dbReference type="ARBA" id="ARBA00004141"/>
    </source>
</evidence>
<comment type="subcellular location">
    <subcellularLocation>
        <location evidence="1">Membrane</location>
        <topology evidence="1">Multi-pass membrane protein</topology>
    </subcellularLocation>
</comment>
<dbReference type="PROSITE" id="PS00211">
    <property type="entry name" value="ABC_TRANSPORTER_1"/>
    <property type="match status" value="1"/>
</dbReference>
<dbReference type="Pfam" id="PF00005">
    <property type="entry name" value="ABC_tran"/>
    <property type="match status" value="1"/>
</dbReference>
<name>A0AAV2H408_LYMST</name>
<evidence type="ECO:0000256" key="2">
    <source>
        <dbReference type="ARBA" id="ARBA00022448"/>
    </source>
</evidence>
<dbReference type="InterPro" id="IPR011527">
    <property type="entry name" value="ABC1_TM_dom"/>
</dbReference>
<evidence type="ECO:0000313" key="11">
    <source>
        <dbReference type="EMBL" id="CAL1528330.1"/>
    </source>
</evidence>
<dbReference type="CDD" id="cd18595">
    <property type="entry name" value="ABC_6TM_MRP1_2_3_6_D1_like"/>
    <property type="match status" value="1"/>
</dbReference>
<dbReference type="GO" id="GO:0016887">
    <property type="term" value="F:ATP hydrolysis activity"/>
    <property type="evidence" value="ECO:0007669"/>
    <property type="project" value="InterPro"/>
</dbReference>
<feature type="domain" description="ABC transmembrane type-1" evidence="10">
    <location>
        <begin position="129"/>
        <end position="410"/>
    </location>
</feature>
<dbReference type="CDD" id="cd03250">
    <property type="entry name" value="ABCC_MRP_domain1"/>
    <property type="match status" value="1"/>
</dbReference>
<keyword evidence="5" id="KW-0067">ATP-binding</keyword>
<feature type="transmembrane region" description="Helical" evidence="8">
    <location>
        <begin position="268"/>
        <end position="287"/>
    </location>
</feature>
<dbReference type="Proteomes" id="UP001497497">
    <property type="component" value="Unassembled WGS sequence"/>
</dbReference>
<evidence type="ECO:0000256" key="8">
    <source>
        <dbReference type="SAM" id="Phobius"/>
    </source>
</evidence>
<evidence type="ECO:0000256" key="3">
    <source>
        <dbReference type="ARBA" id="ARBA00022692"/>
    </source>
</evidence>
<dbReference type="InterPro" id="IPR017871">
    <property type="entry name" value="ABC_transporter-like_CS"/>
</dbReference>
<accession>A0AAV2H408</accession>
<protein>
    <submittedName>
        <fullName evidence="11">Uncharacterized protein</fullName>
    </submittedName>
</protein>
<feature type="transmembrane region" description="Helical" evidence="8">
    <location>
        <begin position="161"/>
        <end position="178"/>
    </location>
</feature>
<dbReference type="SUPFAM" id="SSF90123">
    <property type="entry name" value="ABC transporter transmembrane region"/>
    <property type="match status" value="1"/>
</dbReference>
<dbReference type="InterPro" id="IPR036640">
    <property type="entry name" value="ABC1_TM_sf"/>
</dbReference>
<gene>
    <name evidence="11" type="ORF">GSLYS_00002500001</name>
</gene>
<dbReference type="AlphaFoldDB" id="A0AAV2H408"/>
<dbReference type="FunFam" id="1.20.1560.10:FF:000006">
    <property type="entry name" value="ATP-binding cassette, sub-family C (CFTR/MRP), member 9"/>
    <property type="match status" value="1"/>
</dbReference>
<dbReference type="GO" id="GO:0016020">
    <property type="term" value="C:membrane"/>
    <property type="evidence" value="ECO:0007669"/>
    <property type="project" value="UniProtKB-SubCell"/>
</dbReference>
<dbReference type="InterPro" id="IPR003439">
    <property type="entry name" value="ABC_transporter-like_ATP-bd"/>
</dbReference>
<keyword evidence="4" id="KW-0547">Nucleotide-binding</keyword>
<keyword evidence="6 8" id="KW-1133">Transmembrane helix</keyword>
<keyword evidence="12" id="KW-1185">Reference proteome</keyword>
<dbReference type="SUPFAM" id="SSF52540">
    <property type="entry name" value="P-loop containing nucleoside triphosphate hydrolases"/>
    <property type="match status" value="1"/>
</dbReference>
<proteinExistence type="predicted"/>
<keyword evidence="7 8" id="KW-0472">Membrane</keyword>
<dbReference type="EMBL" id="CAXITT010000030">
    <property type="protein sequence ID" value="CAL1528330.1"/>
    <property type="molecule type" value="Genomic_DNA"/>
</dbReference>
<evidence type="ECO:0000259" key="9">
    <source>
        <dbReference type="PROSITE" id="PS50893"/>
    </source>
</evidence>
<dbReference type="InterPro" id="IPR027417">
    <property type="entry name" value="P-loop_NTPase"/>
</dbReference>
<comment type="caution">
    <text evidence="11">The sequence shown here is derived from an EMBL/GenBank/DDBJ whole genome shotgun (WGS) entry which is preliminary data.</text>
</comment>
<feature type="non-terminal residue" evidence="11">
    <location>
        <position position="1"/>
    </location>
</feature>
<dbReference type="Gene3D" id="1.20.1560.10">
    <property type="entry name" value="ABC transporter type 1, transmembrane domain"/>
    <property type="match status" value="1"/>
</dbReference>
<feature type="transmembrane region" description="Helical" evidence="8">
    <location>
        <begin position="128"/>
        <end position="149"/>
    </location>
</feature>